<proteinExistence type="predicted"/>
<dbReference type="SUPFAM" id="SSF53067">
    <property type="entry name" value="Actin-like ATPase domain"/>
    <property type="match status" value="2"/>
</dbReference>
<feature type="domain" description="ATPase BadF/BadG/BcrA/BcrD type" evidence="1">
    <location>
        <begin position="16"/>
        <end position="281"/>
    </location>
</feature>
<dbReference type="PANTHER" id="PTHR43190">
    <property type="entry name" value="N-ACETYL-D-GLUCOSAMINE KINASE"/>
    <property type="match status" value="1"/>
</dbReference>
<reference evidence="2 3" key="1">
    <citation type="submission" date="2018-07" db="EMBL/GenBank/DDBJ databases">
        <title>Comparative genomes isolates from brazilian mangrove.</title>
        <authorList>
            <person name="De Araujo J.E."/>
            <person name="Taketani R.G."/>
            <person name="Silva M.C.P."/>
            <person name="Lourenco M.V."/>
            <person name="Oliveira V.M."/>
            <person name="Andreote F.D."/>
        </authorList>
    </citation>
    <scope>NUCLEOTIDE SEQUENCE [LARGE SCALE GENOMIC DNA]</scope>
    <source>
        <strain evidence="2 3">HEX PRIS-MGV</strain>
    </source>
</reference>
<dbReference type="PANTHER" id="PTHR43190:SF3">
    <property type="entry name" value="N-ACETYL-D-GLUCOSAMINE KINASE"/>
    <property type="match status" value="1"/>
</dbReference>
<protein>
    <recommendedName>
        <fullName evidence="1">ATPase BadF/BadG/BcrA/BcrD type domain-containing protein</fullName>
    </recommendedName>
</protein>
<dbReference type="OrthoDB" id="9772633at2"/>
<dbReference type="Gene3D" id="3.30.420.40">
    <property type="match status" value="2"/>
</dbReference>
<dbReference type="CDD" id="cd24007">
    <property type="entry name" value="ASKHA_NBD_eukNAGK-like"/>
    <property type="match status" value="1"/>
</dbReference>
<dbReference type="InterPro" id="IPR052519">
    <property type="entry name" value="Euk-type_GlcNAc_Kinase"/>
</dbReference>
<dbReference type="InterPro" id="IPR043129">
    <property type="entry name" value="ATPase_NBD"/>
</dbReference>
<evidence type="ECO:0000313" key="3">
    <source>
        <dbReference type="Proteomes" id="UP000253562"/>
    </source>
</evidence>
<organism evidence="2 3">
    <name type="scientific">Bremerella cremea</name>
    <dbReference type="NCBI Taxonomy" id="1031537"/>
    <lineage>
        <taxon>Bacteria</taxon>
        <taxon>Pseudomonadati</taxon>
        <taxon>Planctomycetota</taxon>
        <taxon>Planctomycetia</taxon>
        <taxon>Pirellulales</taxon>
        <taxon>Pirellulaceae</taxon>
        <taxon>Bremerella</taxon>
    </lineage>
</organism>
<evidence type="ECO:0000313" key="2">
    <source>
        <dbReference type="EMBL" id="RCS53919.1"/>
    </source>
</evidence>
<dbReference type="AlphaFoldDB" id="A0A368KU61"/>
<dbReference type="Proteomes" id="UP000253562">
    <property type="component" value="Unassembled WGS sequence"/>
</dbReference>
<accession>A0A368KU61</accession>
<sequence>MSVVPLVLPDQLVLAVDGGGTKTACCLARVLADGQWQILANGQAGPSNPRAVGLEQAAEAIQSAVNTALSAANCQASDCRQALFSIAGTLDTTVRAALTEQLYARKLAAQLAVVPDLYPLLDNATAKASFGLIAGTGSVGIGRNAKNQLAITGGWGHILGDDGSGFAIGREALRYTLNTLETTGQPHGLATVICELWNVTTAYQLKTCLAKFNDLKAEVAQLSKVVVEQAKQLDMTAVGILLKAADDLTSLVQQLRIRLEVPENEISIRVSGGLFQSDGFFLEVLHQSLTTSGLQPTLQVLTNPTHGVLELLVSGFQPEQYELLP</sequence>
<name>A0A368KU61_9BACT</name>
<dbReference type="Pfam" id="PF01869">
    <property type="entry name" value="BcrAD_BadFG"/>
    <property type="match status" value="1"/>
</dbReference>
<dbReference type="InterPro" id="IPR002731">
    <property type="entry name" value="ATPase_BadF"/>
</dbReference>
<dbReference type="RefSeq" id="WP_114366983.1">
    <property type="nucleotide sequence ID" value="NZ_QPEX01000010.1"/>
</dbReference>
<gene>
    <name evidence="2" type="ORF">DTL42_01760</name>
</gene>
<dbReference type="EMBL" id="QPEX01000010">
    <property type="protein sequence ID" value="RCS53919.1"/>
    <property type="molecule type" value="Genomic_DNA"/>
</dbReference>
<evidence type="ECO:0000259" key="1">
    <source>
        <dbReference type="Pfam" id="PF01869"/>
    </source>
</evidence>
<comment type="caution">
    <text evidence="2">The sequence shown here is derived from an EMBL/GenBank/DDBJ whole genome shotgun (WGS) entry which is preliminary data.</text>
</comment>